<dbReference type="SUPFAM" id="SSF158499">
    <property type="entry name" value="DnaD domain-like"/>
    <property type="match status" value="1"/>
</dbReference>
<evidence type="ECO:0000256" key="2">
    <source>
        <dbReference type="SAM" id="MobiDB-lite"/>
    </source>
</evidence>
<dbReference type="Proteomes" id="UP000824258">
    <property type="component" value="Unassembled WGS sequence"/>
</dbReference>
<evidence type="ECO:0000313" key="4">
    <source>
        <dbReference type="EMBL" id="HIR08897.1"/>
    </source>
</evidence>
<evidence type="ECO:0000256" key="1">
    <source>
        <dbReference type="ARBA" id="ARBA00093462"/>
    </source>
</evidence>
<evidence type="ECO:0000259" key="3">
    <source>
        <dbReference type="Pfam" id="PF07261"/>
    </source>
</evidence>
<name>A0A9D1A6T9_9FIRM</name>
<feature type="domain" description="DnaB/C C-terminal" evidence="3">
    <location>
        <begin position="198"/>
        <end position="263"/>
    </location>
</feature>
<dbReference type="InterPro" id="IPR006343">
    <property type="entry name" value="DnaB/C_C"/>
</dbReference>
<reference evidence="4" key="2">
    <citation type="journal article" date="2021" name="PeerJ">
        <title>Extensive microbial diversity within the chicken gut microbiome revealed by metagenomics and culture.</title>
        <authorList>
            <person name="Gilroy R."/>
            <person name="Ravi A."/>
            <person name="Getino M."/>
            <person name="Pursley I."/>
            <person name="Horton D.L."/>
            <person name="Alikhan N.F."/>
            <person name="Baker D."/>
            <person name="Gharbi K."/>
            <person name="Hall N."/>
            <person name="Watson M."/>
            <person name="Adriaenssens E.M."/>
            <person name="Foster-Nyarko E."/>
            <person name="Jarju S."/>
            <person name="Secka A."/>
            <person name="Antonio M."/>
            <person name="Oren A."/>
            <person name="Chaudhuri R.R."/>
            <person name="La Ragione R."/>
            <person name="Hildebrand F."/>
            <person name="Pallen M.J."/>
        </authorList>
    </citation>
    <scope>NUCLEOTIDE SEQUENCE</scope>
    <source>
        <strain evidence="4">ChiHjej9B8-7071</strain>
    </source>
</reference>
<reference evidence="4" key="1">
    <citation type="submission" date="2020-10" db="EMBL/GenBank/DDBJ databases">
        <authorList>
            <person name="Gilroy R."/>
        </authorList>
    </citation>
    <scope>NUCLEOTIDE SEQUENCE</scope>
    <source>
        <strain evidence="4">ChiHjej9B8-7071</strain>
    </source>
</reference>
<organism evidence="4 5">
    <name type="scientific">Candidatus Avoscillospira stercoripullorum</name>
    <dbReference type="NCBI Taxonomy" id="2840709"/>
    <lineage>
        <taxon>Bacteria</taxon>
        <taxon>Bacillati</taxon>
        <taxon>Bacillota</taxon>
        <taxon>Clostridia</taxon>
        <taxon>Eubacteriales</taxon>
        <taxon>Oscillospiraceae</taxon>
        <taxon>Oscillospiraceae incertae sedis</taxon>
        <taxon>Candidatus Avoscillospira</taxon>
    </lineage>
</organism>
<gene>
    <name evidence="4" type="ORF">IAA70_00675</name>
</gene>
<dbReference type="EMBL" id="DVGD01000018">
    <property type="protein sequence ID" value="HIR08897.1"/>
    <property type="molecule type" value="Genomic_DNA"/>
</dbReference>
<dbReference type="Pfam" id="PF07261">
    <property type="entry name" value="DnaB_2"/>
    <property type="match status" value="2"/>
</dbReference>
<protein>
    <submittedName>
        <fullName evidence="4">DnaD domain protein</fullName>
    </submittedName>
</protein>
<dbReference type="InterPro" id="IPR034829">
    <property type="entry name" value="DnaD-like_sf"/>
</dbReference>
<comment type="caution">
    <text evidence="4">The sequence shown here is derived from an EMBL/GenBank/DDBJ whole genome shotgun (WGS) entry which is preliminary data.</text>
</comment>
<comment type="similarity">
    <text evidence="1">Belongs to the DnaB/DnaD family.</text>
</comment>
<evidence type="ECO:0000313" key="5">
    <source>
        <dbReference type="Proteomes" id="UP000824258"/>
    </source>
</evidence>
<dbReference type="AlphaFoldDB" id="A0A9D1A6T9"/>
<feature type="domain" description="DnaB/C C-terminal" evidence="3">
    <location>
        <begin position="102"/>
        <end position="177"/>
    </location>
</feature>
<feature type="region of interest" description="Disordered" evidence="2">
    <location>
        <begin position="264"/>
        <end position="296"/>
    </location>
</feature>
<dbReference type="Gene3D" id="1.10.10.630">
    <property type="entry name" value="DnaD domain-like"/>
    <property type="match status" value="2"/>
</dbReference>
<sequence>MGEHNLVIPEADWRKLLASAKGDDALLYLYLRVGGQAEQAESALHMTRSRLECAEASLRSIGLWPEKPKVLRPAEPPAYTEADLIREMKEDTGFSQLLGETQRRLGKVLSTEELKILLSIYNYLGLPAEVISILISFCTQRAKAKKLRRPPSMRTIEKEAYHWADQGIETLEEAAAYVQLEMEKQTKLRAMQRALQINDRQLVRGEEAILRRWIDWGYGPGEIALAYERTCLQIGSFKWPYIESIVESWKKQGLYTVADIQAQDKGPAKPAGKSQEQQPNQWAKDAVARMMRAQEE</sequence>
<accession>A0A9D1A6T9</accession>
<proteinExistence type="inferred from homology"/>